<keyword evidence="1" id="KW-0862">Zinc</keyword>
<dbReference type="InterPro" id="IPR007527">
    <property type="entry name" value="Znf_SWIM"/>
</dbReference>
<dbReference type="Proteomes" id="UP001220324">
    <property type="component" value="Unassembled WGS sequence"/>
</dbReference>
<evidence type="ECO:0000313" key="5">
    <source>
        <dbReference type="Proteomes" id="UP001220324"/>
    </source>
</evidence>
<protein>
    <recommendedName>
        <fullName evidence="3">SWIM-type domain-containing protein</fullName>
    </recommendedName>
</protein>
<feature type="region of interest" description="Disordered" evidence="2">
    <location>
        <begin position="29"/>
        <end position="57"/>
    </location>
</feature>
<keyword evidence="1" id="KW-0863">Zinc-finger</keyword>
<dbReference type="GO" id="GO:0008270">
    <property type="term" value="F:zinc ion binding"/>
    <property type="evidence" value="ECO:0007669"/>
    <property type="project" value="UniProtKB-KW"/>
</dbReference>
<comment type="caution">
    <text evidence="4">The sequence shown here is derived from an EMBL/GenBank/DDBJ whole genome shotgun (WGS) entry which is preliminary data.</text>
</comment>
<gene>
    <name evidence="4" type="ORF">N7494_005741</name>
</gene>
<feature type="domain" description="SWIM-type" evidence="3">
    <location>
        <begin position="163"/>
        <end position="238"/>
    </location>
</feature>
<keyword evidence="1" id="KW-0479">Metal-binding</keyword>
<keyword evidence="5" id="KW-1185">Reference proteome</keyword>
<evidence type="ECO:0000313" key="4">
    <source>
        <dbReference type="EMBL" id="KAJ5540665.1"/>
    </source>
</evidence>
<dbReference type="PROSITE" id="PS50966">
    <property type="entry name" value="ZF_SWIM"/>
    <property type="match status" value="1"/>
</dbReference>
<dbReference type="EMBL" id="JAQIZZ010000005">
    <property type="protein sequence ID" value="KAJ5540665.1"/>
    <property type="molecule type" value="Genomic_DNA"/>
</dbReference>
<name>A0AAD6CUX0_9EURO</name>
<sequence>MGTFTLHSAPTAMFVDNLIQQLSEFKPLGTYDNELDTPRTQLGPQEREQQNPLSGLSASQLTRVKPLMLTLHCLFPNDLLPALDILDRRLVQRLVREDRAITTPEHGQRLATEQQNTGQAETTYMNNYDSQHEDIFLVISASTAAPQAAPSSTFPTQEQLKGYEVRLQAWACTCPTFTLSAFRNIHSRTEVSADSLSGSVLPDLRPGCYPFGGTLSRVTDRGSPPVCKHILACILFARCPGLFGGSGDGRRPVSMEELAGWCAGWGG</sequence>
<accession>A0AAD6CUX0</accession>
<evidence type="ECO:0000259" key="3">
    <source>
        <dbReference type="PROSITE" id="PS50966"/>
    </source>
</evidence>
<evidence type="ECO:0000256" key="2">
    <source>
        <dbReference type="SAM" id="MobiDB-lite"/>
    </source>
</evidence>
<organism evidence="4 5">
    <name type="scientific">Penicillium frequentans</name>
    <dbReference type="NCBI Taxonomy" id="3151616"/>
    <lineage>
        <taxon>Eukaryota</taxon>
        <taxon>Fungi</taxon>
        <taxon>Dikarya</taxon>
        <taxon>Ascomycota</taxon>
        <taxon>Pezizomycotina</taxon>
        <taxon>Eurotiomycetes</taxon>
        <taxon>Eurotiomycetidae</taxon>
        <taxon>Eurotiales</taxon>
        <taxon>Aspergillaceae</taxon>
        <taxon>Penicillium</taxon>
    </lineage>
</organism>
<reference evidence="4 5" key="1">
    <citation type="journal article" date="2023" name="IMA Fungus">
        <title>Comparative genomic study of the Penicillium genus elucidates a diverse pangenome and 15 lateral gene transfer events.</title>
        <authorList>
            <person name="Petersen C."/>
            <person name="Sorensen T."/>
            <person name="Nielsen M.R."/>
            <person name="Sondergaard T.E."/>
            <person name="Sorensen J.L."/>
            <person name="Fitzpatrick D.A."/>
            <person name="Frisvad J.C."/>
            <person name="Nielsen K.L."/>
        </authorList>
    </citation>
    <scope>NUCLEOTIDE SEQUENCE [LARGE SCALE GENOMIC DNA]</scope>
    <source>
        <strain evidence="4 5">IBT 35679</strain>
    </source>
</reference>
<evidence type="ECO:0000256" key="1">
    <source>
        <dbReference type="PROSITE-ProRule" id="PRU00325"/>
    </source>
</evidence>
<proteinExistence type="predicted"/>
<dbReference type="AlphaFoldDB" id="A0AAD6CUX0"/>